<evidence type="ECO:0000313" key="2">
    <source>
        <dbReference type="Proteomes" id="UP000593578"/>
    </source>
</evidence>
<dbReference type="EMBL" id="JABEZZ010000002">
    <property type="protein sequence ID" value="MBA0581019.1"/>
    <property type="molecule type" value="Genomic_DNA"/>
</dbReference>
<dbReference type="Proteomes" id="UP000593578">
    <property type="component" value="Unassembled WGS sequence"/>
</dbReference>
<gene>
    <name evidence="1" type="ORF">Gorai_023212</name>
</gene>
<name>A0A7J8NVH2_GOSRA</name>
<protein>
    <submittedName>
        <fullName evidence="1">Uncharacterized protein</fullName>
    </submittedName>
</protein>
<feature type="non-terminal residue" evidence="1">
    <location>
        <position position="1"/>
    </location>
</feature>
<comment type="caution">
    <text evidence="1">The sequence shown here is derived from an EMBL/GenBank/DDBJ whole genome shotgun (WGS) entry which is preliminary data.</text>
</comment>
<dbReference type="AlphaFoldDB" id="A0A7J8NVH2"/>
<proteinExistence type="predicted"/>
<sequence>KVQAINPTWDVEDFGPFVPEGGSSYCDRDIEHIIKVIPS</sequence>
<organism evidence="1 2">
    <name type="scientific">Gossypium raimondii</name>
    <name type="common">Peruvian cotton</name>
    <name type="synonym">Gossypium klotzschianum subsp. raimondii</name>
    <dbReference type="NCBI Taxonomy" id="29730"/>
    <lineage>
        <taxon>Eukaryota</taxon>
        <taxon>Viridiplantae</taxon>
        <taxon>Streptophyta</taxon>
        <taxon>Embryophyta</taxon>
        <taxon>Tracheophyta</taxon>
        <taxon>Spermatophyta</taxon>
        <taxon>Magnoliopsida</taxon>
        <taxon>eudicotyledons</taxon>
        <taxon>Gunneridae</taxon>
        <taxon>Pentapetalae</taxon>
        <taxon>rosids</taxon>
        <taxon>malvids</taxon>
        <taxon>Malvales</taxon>
        <taxon>Malvaceae</taxon>
        <taxon>Malvoideae</taxon>
        <taxon>Gossypium</taxon>
    </lineage>
</organism>
<accession>A0A7J8NVH2</accession>
<evidence type="ECO:0000313" key="1">
    <source>
        <dbReference type="EMBL" id="MBA0581019.1"/>
    </source>
</evidence>
<reference evidence="1 2" key="1">
    <citation type="journal article" date="2019" name="Genome Biol. Evol.">
        <title>Insights into the evolution of the New World diploid cottons (Gossypium, subgenus Houzingenia) based on genome sequencing.</title>
        <authorList>
            <person name="Grover C.E."/>
            <person name="Arick M.A. 2nd"/>
            <person name="Thrash A."/>
            <person name="Conover J.L."/>
            <person name="Sanders W.S."/>
            <person name="Peterson D.G."/>
            <person name="Frelichowski J.E."/>
            <person name="Scheffler J.A."/>
            <person name="Scheffler B.E."/>
            <person name="Wendel J.F."/>
        </authorList>
    </citation>
    <scope>NUCLEOTIDE SEQUENCE [LARGE SCALE GENOMIC DNA]</scope>
    <source>
        <strain evidence="1">8</strain>
        <tissue evidence="1">Leaf</tissue>
    </source>
</reference>